<keyword evidence="1" id="KW-0597">Phosphoprotein</keyword>
<dbReference type="SMART" id="SM00422">
    <property type="entry name" value="HTH_MERR"/>
    <property type="match status" value="1"/>
</dbReference>
<dbReference type="PROSITE" id="PS50937">
    <property type="entry name" value="HTH_MERR_2"/>
    <property type="match status" value="1"/>
</dbReference>
<name>A0ABR8MX85_9BACL</name>
<dbReference type="EMBL" id="JACXZA010000004">
    <property type="protein sequence ID" value="MBD3920547.1"/>
    <property type="molecule type" value="Genomic_DNA"/>
</dbReference>
<feature type="domain" description="HTH merR-type" evidence="3">
    <location>
        <begin position="1"/>
        <end position="71"/>
    </location>
</feature>
<dbReference type="InterPro" id="IPR001789">
    <property type="entry name" value="Sig_transdc_resp-reg_receiver"/>
</dbReference>
<evidence type="ECO:0000313" key="5">
    <source>
        <dbReference type="Proteomes" id="UP000609346"/>
    </source>
</evidence>
<accession>A0ABR8MX85</accession>
<feature type="domain" description="Response regulatory" evidence="2">
    <location>
        <begin position="119"/>
        <end position="234"/>
    </location>
</feature>
<proteinExistence type="predicted"/>
<reference evidence="4 5" key="1">
    <citation type="submission" date="2020-09" db="EMBL/GenBank/DDBJ databases">
        <title>Paenibacillus sp. strain PR3 16S rRNA gene Genome sequencing and assembly.</title>
        <authorList>
            <person name="Kim J."/>
        </authorList>
    </citation>
    <scope>NUCLEOTIDE SEQUENCE [LARGE SCALE GENOMIC DNA]</scope>
    <source>
        <strain evidence="4 5">PR3</strain>
    </source>
</reference>
<dbReference type="SUPFAM" id="SSF46955">
    <property type="entry name" value="Putative DNA-binding domain"/>
    <property type="match status" value="1"/>
</dbReference>
<evidence type="ECO:0000259" key="2">
    <source>
        <dbReference type="PROSITE" id="PS50110"/>
    </source>
</evidence>
<keyword evidence="5" id="KW-1185">Reference proteome</keyword>
<evidence type="ECO:0000313" key="4">
    <source>
        <dbReference type="EMBL" id="MBD3920547.1"/>
    </source>
</evidence>
<dbReference type="Gene3D" id="1.10.1660.10">
    <property type="match status" value="1"/>
</dbReference>
<dbReference type="SUPFAM" id="SSF52172">
    <property type="entry name" value="CheY-like"/>
    <property type="match status" value="1"/>
</dbReference>
<dbReference type="InterPro" id="IPR011006">
    <property type="entry name" value="CheY-like_superfamily"/>
</dbReference>
<dbReference type="Proteomes" id="UP000609346">
    <property type="component" value="Unassembled WGS sequence"/>
</dbReference>
<comment type="caution">
    <text evidence="4">The sequence shown here is derived from an EMBL/GenBank/DDBJ whole genome shotgun (WGS) entry which is preliminary data.</text>
</comment>
<protein>
    <submittedName>
        <fullName evidence="4">Response regulator</fullName>
    </submittedName>
</protein>
<dbReference type="RefSeq" id="WP_191204839.1">
    <property type="nucleotide sequence ID" value="NZ_JACXZA010000004.1"/>
</dbReference>
<feature type="modified residue" description="4-aspartylphosphate" evidence="1">
    <location>
        <position position="169"/>
    </location>
</feature>
<evidence type="ECO:0000259" key="3">
    <source>
        <dbReference type="PROSITE" id="PS50937"/>
    </source>
</evidence>
<evidence type="ECO:0000256" key="1">
    <source>
        <dbReference type="PROSITE-ProRule" id="PRU00169"/>
    </source>
</evidence>
<dbReference type="Pfam" id="PF00072">
    <property type="entry name" value="Response_reg"/>
    <property type="match status" value="1"/>
</dbReference>
<dbReference type="Pfam" id="PF13411">
    <property type="entry name" value="MerR_1"/>
    <property type="match status" value="1"/>
</dbReference>
<gene>
    <name evidence="4" type="ORF">H8B09_17420</name>
</gene>
<dbReference type="SMART" id="SM00448">
    <property type="entry name" value="REC"/>
    <property type="match status" value="1"/>
</dbReference>
<dbReference type="PANTHER" id="PTHR43228">
    <property type="entry name" value="TWO-COMPONENT RESPONSE REGULATOR"/>
    <property type="match status" value="1"/>
</dbReference>
<dbReference type="PROSITE" id="PS50110">
    <property type="entry name" value="RESPONSE_REGULATORY"/>
    <property type="match status" value="1"/>
</dbReference>
<dbReference type="InterPro" id="IPR009061">
    <property type="entry name" value="DNA-bd_dom_put_sf"/>
</dbReference>
<organism evidence="4 5">
    <name type="scientific">Paenibacillus terricola</name>
    <dbReference type="NCBI Taxonomy" id="2763503"/>
    <lineage>
        <taxon>Bacteria</taxon>
        <taxon>Bacillati</taxon>
        <taxon>Bacillota</taxon>
        <taxon>Bacilli</taxon>
        <taxon>Bacillales</taxon>
        <taxon>Paenibacillaceae</taxon>
        <taxon>Paenibacillus</taxon>
    </lineage>
</organism>
<dbReference type="InterPro" id="IPR000551">
    <property type="entry name" value="MerR-type_HTH_dom"/>
</dbReference>
<dbReference type="InterPro" id="IPR052048">
    <property type="entry name" value="ST_Response_Regulator"/>
</dbReference>
<dbReference type="Gene3D" id="3.40.50.2300">
    <property type="match status" value="1"/>
</dbReference>
<sequence length="295" mass="33725">MYKIGELSEMTGLQTDTIRYYEKIDLLKPSRVDPNNGYRYYSNDNAKRLFAIIEWKKYGFSLDTIRELMQCTDNERLREVFGHKLKQLDMERNQLDKTMRILQQRFNAMMEDSTMGRNRVLLIDDSAFMRMMQTDGLNKHGYEVVGEAEEGEAGIKQFETLSSDLVVIDIGLPDMDGVAVARTIREMDKGVHIVMCSARGHISQIVASLQAGADEFVVKPFQMETLVAAAEREQRDGYEESTMSALLADRRIAENVNHVLSQPVIDALLHVCREGFRPGDDAYESFWNDVSIMTP</sequence>
<dbReference type="PANTHER" id="PTHR43228:SF1">
    <property type="entry name" value="TWO-COMPONENT RESPONSE REGULATOR ARR22"/>
    <property type="match status" value="1"/>
</dbReference>